<dbReference type="EMBL" id="JAAOYO010000002">
    <property type="protein sequence ID" value="NII40314.1"/>
    <property type="molecule type" value="Genomic_DNA"/>
</dbReference>
<evidence type="ECO:0000313" key="6">
    <source>
        <dbReference type="Proteomes" id="UP001318300"/>
    </source>
</evidence>
<comment type="caution">
    <text evidence="5">The sequence shown here is derived from an EMBL/GenBank/DDBJ whole genome shotgun (WGS) entry which is preliminary data.</text>
</comment>
<feature type="domain" description="Peptidase M16 C-terminal" evidence="4">
    <location>
        <begin position="188"/>
        <end position="364"/>
    </location>
</feature>
<sequence>MNRPVPLPLEAPETSFVTSGGALVRRTVLASGVRVLTEAVPSVHSTSIGYWVGVGSRDERAGQFGSTHFLEHLLFKGTTERSALDIAVAFDSVGGEHNAATAKEYTCYYARVRDTDVPMAVGVIGDMVTNSTLETSAFDIERGVILEELAMAADDPADVAGEAFFAATFDGHALGRPIGGTPESIREVQRDEVMAHYAEHYEPNGIVVTAAGAVDHDQFCALVAAVFDGAAAASPLARRAAQPAADPVESSLRVVHRPTEQVSMLRGSQGLDLRDDRRPVLSVLNAVLGGGMSSRLFQEVRERRGLAYAVSSFAPAYLDNGAFGVYAGCAPDNVAGVIDIIDGEFARMADDGITDGELRRAKGQIEGALTLSLEDSDARMTRLGRAELGTGEFTDLATALERVDRVTAADVLDLSRDLLTRPTVTAVVGDVQRERLAVALGIDG</sequence>
<dbReference type="InterPro" id="IPR011249">
    <property type="entry name" value="Metalloenz_LuxS/M16"/>
</dbReference>
<dbReference type="Proteomes" id="UP001318300">
    <property type="component" value="Unassembled WGS sequence"/>
</dbReference>
<evidence type="ECO:0000313" key="5">
    <source>
        <dbReference type="EMBL" id="NII40314.1"/>
    </source>
</evidence>
<dbReference type="RefSeq" id="WP_166779473.1">
    <property type="nucleotide sequence ID" value="NZ_JAAOYO010000002.1"/>
</dbReference>
<dbReference type="PANTHER" id="PTHR11851:SF49">
    <property type="entry name" value="MITOCHONDRIAL-PROCESSING PEPTIDASE SUBUNIT ALPHA"/>
    <property type="match status" value="1"/>
</dbReference>
<evidence type="ECO:0000259" key="3">
    <source>
        <dbReference type="Pfam" id="PF00675"/>
    </source>
</evidence>
<accession>A0ABX0T834</accession>
<evidence type="ECO:0000259" key="4">
    <source>
        <dbReference type="Pfam" id="PF05193"/>
    </source>
</evidence>
<name>A0ABX0T834_9MICO</name>
<feature type="domain" description="Peptidase M16 N-terminal" evidence="3">
    <location>
        <begin position="34"/>
        <end position="181"/>
    </location>
</feature>
<organism evidence="5 6">
    <name type="scientific">Curtobacterium salicis</name>
    <dbReference type="NCBI Taxonomy" id="1779862"/>
    <lineage>
        <taxon>Bacteria</taxon>
        <taxon>Bacillati</taxon>
        <taxon>Actinomycetota</taxon>
        <taxon>Actinomycetes</taxon>
        <taxon>Micrococcales</taxon>
        <taxon>Microbacteriaceae</taxon>
        <taxon>Curtobacterium</taxon>
    </lineage>
</organism>
<dbReference type="Gene3D" id="3.30.830.10">
    <property type="entry name" value="Metalloenzyme, LuxS/M16 peptidase-like"/>
    <property type="match status" value="2"/>
</dbReference>
<dbReference type="PROSITE" id="PS00143">
    <property type="entry name" value="INSULINASE"/>
    <property type="match status" value="1"/>
</dbReference>
<evidence type="ECO:0000256" key="1">
    <source>
        <dbReference type="ARBA" id="ARBA00007261"/>
    </source>
</evidence>
<keyword evidence="6" id="KW-1185">Reference proteome</keyword>
<protein>
    <submittedName>
        <fullName evidence="5">Zn-dependent peptidase</fullName>
    </submittedName>
</protein>
<dbReference type="PANTHER" id="PTHR11851">
    <property type="entry name" value="METALLOPROTEASE"/>
    <property type="match status" value="1"/>
</dbReference>
<dbReference type="InterPro" id="IPR001431">
    <property type="entry name" value="Pept_M16_Zn_BS"/>
</dbReference>
<proteinExistence type="inferred from homology"/>
<dbReference type="Pfam" id="PF05193">
    <property type="entry name" value="Peptidase_M16_C"/>
    <property type="match status" value="1"/>
</dbReference>
<dbReference type="InterPro" id="IPR007863">
    <property type="entry name" value="Peptidase_M16_C"/>
</dbReference>
<dbReference type="Pfam" id="PF00675">
    <property type="entry name" value="Peptidase_M16"/>
    <property type="match status" value="1"/>
</dbReference>
<reference evidence="5 6" key="1">
    <citation type="submission" date="2020-03" db="EMBL/GenBank/DDBJ databases">
        <title>Above-ground endophytic microbial communities from plants in different locations in the United States.</title>
        <authorList>
            <person name="Frank C."/>
        </authorList>
    </citation>
    <scope>NUCLEOTIDE SEQUENCE [LARGE SCALE GENOMIC DNA]</scope>
    <source>
        <strain evidence="5 6">WW7</strain>
    </source>
</reference>
<gene>
    <name evidence="5" type="ORF">E9228_000950</name>
</gene>
<dbReference type="InterPro" id="IPR050361">
    <property type="entry name" value="MPP/UQCRC_Complex"/>
</dbReference>
<comment type="similarity">
    <text evidence="1 2">Belongs to the peptidase M16 family.</text>
</comment>
<evidence type="ECO:0000256" key="2">
    <source>
        <dbReference type="RuleBase" id="RU004447"/>
    </source>
</evidence>
<dbReference type="InterPro" id="IPR011765">
    <property type="entry name" value="Pept_M16_N"/>
</dbReference>
<dbReference type="SUPFAM" id="SSF63411">
    <property type="entry name" value="LuxS/MPP-like metallohydrolase"/>
    <property type="match status" value="2"/>
</dbReference>